<accession>A0A6C0IRU1</accession>
<dbReference type="InterPro" id="IPR013216">
    <property type="entry name" value="Methyltransf_11"/>
</dbReference>
<proteinExistence type="predicted"/>
<dbReference type="EMBL" id="MN740240">
    <property type="protein sequence ID" value="QHT95300.1"/>
    <property type="molecule type" value="Genomic_DNA"/>
</dbReference>
<sequence length="312" mass="36619">MQNENMIYKLLCNIGFAYLGYSLYKYVDKKMKDEGEYVEGFTQLEPFVLKRNKECYDDFYASVFDEIHNFDKLASWELTQVLKMTMPDTKHSVFLDIASRTGDRVKELEDGGYNAYGLEASNALISRCEQKHPDLEIQKGTPCESLLFEKNTFTHILCCDFAIYEMKDKAIFFGNCFHWLQHNGYLVLHLVERSCFNAVSPRNDDEVKWLPLIPPDRKQISKVKAEYEDFNFEKTFHFPVNVDETNVVLLRETFTDKATKHVRQNEITYQMEEIKEILAMAKKAGFIFHAKASMKKYNGDPHQYLYILEKPM</sequence>
<dbReference type="InterPro" id="IPR029063">
    <property type="entry name" value="SAM-dependent_MTases_sf"/>
</dbReference>
<feature type="domain" description="Methyltransferase type 11" evidence="1">
    <location>
        <begin position="95"/>
        <end position="188"/>
    </location>
</feature>
<evidence type="ECO:0000313" key="2">
    <source>
        <dbReference type="EMBL" id="QHT95300.1"/>
    </source>
</evidence>
<dbReference type="SUPFAM" id="SSF53335">
    <property type="entry name" value="S-adenosyl-L-methionine-dependent methyltransferases"/>
    <property type="match status" value="1"/>
</dbReference>
<dbReference type="AlphaFoldDB" id="A0A6C0IRU1"/>
<reference evidence="2" key="1">
    <citation type="journal article" date="2020" name="Nature">
        <title>Giant virus diversity and host interactions through global metagenomics.</title>
        <authorList>
            <person name="Schulz F."/>
            <person name="Roux S."/>
            <person name="Paez-Espino D."/>
            <person name="Jungbluth S."/>
            <person name="Walsh D.A."/>
            <person name="Denef V.J."/>
            <person name="McMahon K.D."/>
            <person name="Konstantinidis K.T."/>
            <person name="Eloe-Fadrosh E.A."/>
            <person name="Kyrpides N.C."/>
            <person name="Woyke T."/>
        </authorList>
    </citation>
    <scope>NUCLEOTIDE SEQUENCE</scope>
    <source>
        <strain evidence="2">GVMAG-M-3300024261-8</strain>
    </source>
</reference>
<organism evidence="2">
    <name type="scientific">viral metagenome</name>
    <dbReference type="NCBI Taxonomy" id="1070528"/>
    <lineage>
        <taxon>unclassified sequences</taxon>
        <taxon>metagenomes</taxon>
        <taxon>organismal metagenomes</taxon>
    </lineage>
</organism>
<protein>
    <recommendedName>
        <fullName evidence="1">Methyltransferase type 11 domain-containing protein</fullName>
    </recommendedName>
</protein>
<dbReference type="Gene3D" id="3.40.50.150">
    <property type="entry name" value="Vaccinia Virus protein VP39"/>
    <property type="match status" value="1"/>
</dbReference>
<evidence type="ECO:0000259" key="1">
    <source>
        <dbReference type="Pfam" id="PF08241"/>
    </source>
</evidence>
<name>A0A6C0IRU1_9ZZZZ</name>
<dbReference type="GO" id="GO:0008757">
    <property type="term" value="F:S-adenosylmethionine-dependent methyltransferase activity"/>
    <property type="evidence" value="ECO:0007669"/>
    <property type="project" value="InterPro"/>
</dbReference>
<dbReference type="Pfam" id="PF08241">
    <property type="entry name" value="Methyltransf_11"/>
    <property type="match status" value="1"/>
</dbReference>